<proteinExistence type="predicted"/>
<gene>
    <name evidence="3" type="ORF">KV110_20640</name>
</gene>
<sequence>MVVTLVAIVVAALSMFAGRYGATATVTVDAPRSGLVLDPAAKVKLRGVEIGRVASVRRAADRVLLGLELDPEALKLVPANVRVDIRSTTIFGAKYVNLVVPQLPSAEPLREGATVSAAAVTVEFNTLFEHLTQILAKVAPERLNATLTALGTALQGRGERLGDLLARADAYLKDLNPSLPALHRDTIATAEVSGLYADTLEDLLRTTANVTSTSTTIADRESEVDALLVNVIGLADTTSAVLTENEQSASAALDLLRPTTGLLNAYEPALNCLIRGLAQALPAAESFVGGVQPGAVFFAGFMTGGEPYTYPDDLPKVNATGGPHCGGILDRIPGSHAPYIVTDTGERTPYAPSTAVVVNGPKIFQLLFAGLPGVTPP</sequence>
<organism evidence="3 4">
    <name type="scientific">Nocardia iowensis</name>
    <dbReference type="NCBI Taxonomy" id="204891"/>
    <lineage>
        <taxon>Bacteria</taxon>
        <taxon>Bacillati</taxon>
        <taxon>Actinomycetota</taxon>
        <taxon>Actinomycetes</taxon>
        <taxon>Mycobacteriales</taxon>
        <taxon>Nocardiaceae</taxon>
        <taxon>Nocardia</taxon>
    </lineage>
</organism>
<dbReference type="PANTHER" id="PTHR33371">
    <property type="entry name" value="INTERMEMBRANE PHOSPHOLIPID TRANSPORT SYSTEM BINDING PROTEIN MLAD-RELATED"/>
    <property type="match status" value="1"/>
</dbReference>
<dbReference type="Pfam" id="PF02470">
    <property type="entry name" value="MlaD"/>
    <property type="match status" value="1"/>
</dbReference>
<dbReference type="NCBIfam" id="TIGR00996">
    <property type="entry name" value="Mtu_fam_mce"/>
    <property type="match status" value="1"/>
</dbReference>
<dbReference type="Proteomes" id="UP000694257">
    <property type="component" value="Chromosome"/>
</dbReference>
<name>A0ABX8S199_NOCIO</name>
<accession>A0ABX8S199</accession>
<keyword evidence="4" id="KW-1185">Reference proteome</keyword>
<dbReference type="InterPro" id="IPR005693">
    <property type="entry name" value="Mce"/>
</dbReference>
<dbReference type="PANTHER" id="PTHR33371:SF19">
    <property type="entry name" value="MCE-FAMILY PROTEIN MCE4A"/>
    <property type="match status" value="1"/>
</dbReference>
<dbReference type="InterPro" id="IPR052336">
    <property type="entry name" value="MlaD_Phospholipid_Transporter"/>
</dbReference>
<dbReference type="InterPro" id="IPR024516">
    <property type="entry name" value="Mce_C"/>
</dbReference>
<evidence type="ECO:0000259" key="1">
    <source>
        <dbReference type="Pfam" id="PF02470"/>
    </source>
</evidence>
<evidence type="ECO:0000313" key="4">
    <source>
        <dbReference type="Proteomes" id="UP000694257"/>
    </source>
</evidence>
<dbReference type="EMBL" id="CP078145">
    <property type="protein sequence ID" value="QXN95677.1"/>
    <property type="molecule type" value="Genomic_DNA"/>
</dbReference>
<dbReference type="Pfam" id="PF11887">
    <property type="entry name" value="Mce4_CUP1"/>
    <property type="match status" value="1"/>
</dbReference>
<evidence type="ECO:0000313" key="3">
    <source>
        <dbReference type="EMBL" id="QXN95677.1"/>
    </source>
</evidence>
<protein>
    <submittedName>
        <fullName evidence="3">MCE family protein</fullName>
    </submittedName>
</protein>
<feature type="domain" description="Mce/MlaD" evidence="1">
    <location>
        <begin position="24"/>
        <end position="99"/>
    </location>
</feature>
<feature type="domain" description="Mammalian cell entry C-terminal" evidence="2">
    <location>
        <begin position="105"/>
        <end position="323"/>
    </location>
</feature>
<dbReference type="InterPro" id="IPR003399">
    <property type="entry name" value="Mce/MlaD"/>
</dbReference>
<evidence type="ECO:0000259" key="2">
    <source>
        <dbReference type="Pfam" id="PF11887"/>
    </source>
</evidence>
<reference evidence="3 4" key="1">
    <citation type="submission" date="2021-07" db="EMBL/GenBank/DDBJ databases">
        <title>Whole Genome Sequence of Nocardia Iowensis.</title>
        <authorList>
            <person name="Lamm A."/>
            <person name="Collins-Fairclough A.M."/>
            <person name="Bunk B."/>
            <person name="Sproer C."/>
        </authorList>
    </citation>
    <scope>NUCLEOTIDE SEQUENCE [LARGE SCALE GENOMIC DNA]</scope>
    <source>
        <strain evidence="3 4">NRRL 5646</strain>
    </source>
</reference>